<evidence type="ECO:0000313" key="2">
    <source>
        <dbReference type="EMBL" id="QED23236.1"/>
    </source>
</evidence>
<gene>
    <name evidence="2" type="ORF">Deia_00435</name>
</gene>
<keyword evidence="3" id="KW-1185">Reference proteome</keyword>
<proteinExistence type="predicted"/>
<reference evidence="2 3" key="1">
    <citation type="journal article" date="2019" name="ISME J.">
        <title>Deianiraea, an extracellular bacterium associated with the ciliate Paramecium, suggests an alternative scenario for the evolution of Rickettsiales.</title>
        <authorList>
            <person name="Castelli M."/>
            <person name="Sabaneyeva E."/>
            <person name="Lanzoni O."/>
            <person name="Lebedeva N."/>
            <person name="Floriano A.M."/>
            <person name="Gaiarsa S."/>
            <person name="Benken K."/>
            <person name="Modeo L."/>
            <person name="Bandi C."/>
            <person name="Potekhin A."/>
            <person name="Sassera D."/>
            <person name="Petroni G."/>
        </authorList>
    </citation>
    <scope>NUCLEOTIDE SEQUENCE [LARGE SCALE GENOMIC DNA]</scope>
    <source>
        <strain evidence="2">CyL4-1</strain>
    </source>
</reference>
<dbReference type="RefSeq" id="WP_146820522.1">
    <property type="nucleotide sequence ID" value="NZ_CP029077.1"/>
</dbReference>
<protein>
    <submittedName>
        <fullName evidence="2">Uncharacterized protein</fullName>
    </submittedName>
</protein>
<evidence type="ECO:0000256" key="1">
    <source>
        <dbReference type="SAM" id="MobiDB-lite"/>
    </source>
</evidence>
<accession>A0A5B8XE08</accession>
<dbReference type="EMBL" id="CP029077">
    <property type="protein sequence ID" value="QED23236.1"/>
    <property type="molecule type" value="Genomic_DNA"/>
</dbReference>
<feature type="region of interest" description="Disordered" evidence="1">
    <location>
        <begin position="44"/>
        <end position="73"/>
    </location>
</feature>
<evidence type="ECO:0000313" key="3">
    <source>
        <dbReference type="Proteomes" id="UP000321934"/>
    </source>
</evidence>
<sequence>MSQINPVSDINSGDGRGISEILDIMRKNANKLQPISEIAFFDKTGPANKEYKRKHTKDLENQRNQPTSSLLQI</sequence>
<organism evidence="2 3">
    <name type="scientific">Candidatus Deianiraea vastatrix</name>
    <dbReference type="NCBI Taxonomy" id="2163644"/>
    <lineage>
        <taxon>Bacteria</taxon>
        <taxon>Pseudomonadati</taxon>
        <taxon>Pseudomonadota</taxon>
        <taxon>Alphaproteobacteria</taxon>
        <taxon>Rickettsiales</taxon>
        <taxon>Candidatus Deianiraeaceae</taxon>
        <taxon>Candidatus Deianiraea</taxon>
    </lineage>
</organism>
<dbReference type="AlphaFoldDB" id="A0A5B8XE08"/>
<name>A0A5B8XE08_9RICK</name>
<dbReference type="Proteomes" id="UP000321934">
    <property type="component" value="Chromosome"/>
</dbReference>
<feature type="compositionally biased region" description="Polar residues" evidence="1">
    <location>
        <begin position="62"/>
        <end position="73"/>
    </location>
</feature>